<dbReference type="CDD" id="cd07106">
    <property type="entry name" value="ALDH_AldA-AAD23400"/>
    <property type="match status" value="1"/>
</dbReference>
<keyword evidence="6" id="KW-1133">Transmembrane helix</keyword>
<dbReference type="SUPFAM" id="SSF53720">
    <property type="entry name" value="ALDH-like"/>
    <property type="match status" value="1"/>
</dbReference>
<feature type="domain" description="Aldehyde dehydrogenase" evidence="7">
    <location>
        <begin position="25"/>
        <end position="469"/>
    </location>
</feature>
<keyword evidence="6" id="KW-0472">Membrane</keyword>
<accession>A0A4Q9PKD9</accession>
<evidence type="ECO:0000256" key="3">
    <source>
        <dbReference type="PROSITE-ProRule" id="PRU10007"/>
    </source>
</evidence>
<dbReference type="InterPro" id="IPR016161">
    <property type="entry name" value="Ald_DH/histidinol_DH"/>
</dbReference>
<dbReference type="PANTHER" id="PTHR11699">
    <property type="entry name" value="ALDEHYDE DEHYDROGENASE-RELATED"/>
    <property type="match status" value="1"/>
</dbReference>
<keyword evidence="6" id="KW-0812">Transmembrane</keyword>
<dbReference type="InterPro" id="IPR015590">
    <property type="entry name" value="Aldehyde_DH_dom"/>
</dbReference>
<reference evidence="8 9" key="1">
    <citation type="submission" date="2019-01" db="EMBL/GenBank/DDBJ databases">
        <title>Draft genome sequences of three monokaryotic isolates of the white-rot basidiomycete fungus Dichomitus squalens.</title>
        <authorList>
            <consortium name="DOE Joint Genome Institute"/>
            <person name="Lopez S.C."/>
            <person name="Andreopoulos B."/>
            <person name="Pangilinan J."/>
            <person name="Lipzen A."/>
            <person name="Riley R."/>
            <person name="Ahrendt S."/>
            <person name="Ng V."/>
            <person name="Barry K."/>
            <person name="Daum C."/>
            <person name="Grigoriev I.V."/>
            <person name="Hilden K.S."/>
            <person name="Makela M.R."/>
            <person name="de Vries R.P."/>
        </authorList>
    </citation>
    <scope>NUCLEOTIDE SEQUENCE [LARGE SCALE GENOMIC DNA]</scope>
    <source>
        <strain evidence="8 9">CBS 464.89</strain>
    </source>
</reference>
<proteinExistence type="inferred from homology"/>
<dbReference type="FunFam" id="3.40.605.10:FF:000007">
    <property type="entry name" value="NAD/NADP-dependent betaine aldehyde dehydrogenase"/>
    <property type="match status" value="1"/>
</dbReference>
<feature type="active site" evidence="3">
    <location>
        <position position="249"/>
    </location>
</feature>
<dbReference type="InterPro" id="IPR016162">
    <property type="entry name" value="Ald_DH_N"/>
</dbReference>
<dbReference type="Proteomes" id="UP000292082">
    <property type="component" value="Unassembled WGS sequence"/>
</dbReference>
<keyword evidence="2 4" id="KW-0560">Oxidoreductase</keyword>
<evidence type="ECO:0000313" key="8">
    <source>
        <dbReference type="EMBL" id="TBU54556.1"/>
    </source>
</evidence>
<evidence type="ECO:0000259" key="7">
    <source>
        <dbReference type="Pfam" id="PF00171"/>
    </source>
</evidence>
<feature type="transmembrane region" description="Helical" evidence="6">
    <location>
        <begin position="143"/>
        <end position="168"/>
    </location>
</feature>
<protein>
    <submittedName>
        <fullName evidence="8">NAD-dependent succinate aldehyde dehydrogenase</fullName>
    </submittedName>
</protein>
<dbReference type="FunFam" id="3.40.309.10:FF:000009">
    <property type="entry name" value="Aldehyde dehydrogenase A"/>
    <property type="match status" value="1"/>
</dbReference>
<evidence type="ECO:0000256" key="4">
    <source>
        <dbReference type="RuleBase" id="RU003345"/>
    </source>
</evidence>
<dbReference type="Pfam" id="PF00171">
    <property type="entry name" value="Aldedh"/>
    <property type="match status" value="1"/>
</dbReference>
<dbReference type="STRING" id="114155.A0A4Q9PKD9"/>
<organism evidence="8 9">
    <name type="scientific">Dichomitus squalens</name>
    <dbReference type="NCBI Taxonomy" id="114155"/>
    <lineage>
        <taxon>Eukaryota</taxon>
        <taxon>Fungi</taxon>
        <taxon>Dikarya</taxon>
        <taxon>Basidiomycota</taxon>
        <taxon>Agaricomycotina</taxon>
        <taxon>Agaricomycetes</taxon>
        <taxon>Polyporales</taxon>
        <taxon>Polyporaceae</taxon>
        <taxon>Dichomitus</taxon>
    </lineage>
</organism>
<dbReference type="InterPro" id="IPR016163">
    <property type="entry name" value="Ald_DH_C"/>
</dbReference>
<evidence type="ECO:0000256" key="6">
    <source>
        <dbReference type="SAM" id="Phobius"/>
    </source>
</evidence>
<dbReference type="InterPro" id="IPR044086">
    <property type="entry name" value="LUC3-like"/>
</dbReference>
<evidence type="ECO:0000256" key="5">
    <source>
        <dbReference type="SAM" id="MobiDB-lite"/>
    </source>
</evidence>
<evidence type="ECO:0000256" key="2">
    <source>
        <dbReference type="ARBA" id="ARBA00023002"/>
    </source>
</evidence>
<comment type="similarity">
    <text evidence="1 4">Belongs to the aldehyde dehydrogenase family.</text>
</comment>
<keyword evidence="9" id="KW-1185">Reference proteome</keyword>
<sequence>MDIAQARYASGFTHIIDGKPATSPTTTWVINPSTGEPFAQVPIATKAQLEQTVAAAERAFTSWSAKTWQERADVLRALAVLIERHAESFVELIMREVGKDRHSATFEVGGAPEGLSKSASHKLEEEVVTSEPGRTSKIRYRPYGVCAAAIAFNFPLFFCILKLSHALLAGNCLILKTSPTAPCVSLKFVELAQSVVPPGVLSVLCGGDELGQWLVQHPRIMRFSFTGSTATGKAVMREAAAGVKSLTLELGGNDPAIVLPDADIKKVAQHLLIGATNNAGQQCFAMKRIFIHEDIYDAVRDEIVALAKQAKVGDPFDAETIIGPVQNRRVYEKLKGLVADCKARGYNIAYEGEAGMAGSKGYFIPITIIDNPPDNARIVREEQFGPIIPLLKWKDDNEVVVRANDTEYGLNASIWGSNMVRIQNIADKLYVGTVWINEWAAMHPDLPFLGVKHSGVGVENSKHGFLSWVYPQAYVCRESLNGALTEPEPEQPSRDAQSRSGLWA</sequence>
<dbReference type="Gene3D" id="3.40.605.10">
    <property type="entry name" value="Aldehyde Dehydrogenase, Chain A, domain 1"/>
    <property type="match status" value="1"/>
</dbReference>
<dbReference type="AlphaFoldDB" id="A0A4Q9PKD9"/>
<dbReference type="InterPro" id="IPR029510">
    <property type="entry name" value="Ald_DH_CS_GLU"/>
</dbReference>
<evidence type="ECO:0000256" key="1">
    <source>
        <dbReference type="ARBA" id="ARBA00009986"/>
    </source>
</evidence>
<gene>
    <name evidence="8" type="ORF">BD310DRAFT_827786</name>
</gene>
<dbReference type="GO" id="GO:0016620">
    <property type="term" value="F:oxidoreductase activity, acting on the aldehyde or oxo group of donors, NAD or NADP as acceptor"/>
    <property type="evidence" value="ECO:0007669"/>
    <property type="project" value="InterPro"/>
</dbReference>
<dbReference type="PROSITE" id="PS00687">
    <property type="entry name" value="ALDEHYDE_DEHYDR_GLU"/>
    <property type="match status" value="1"/>
</dbReference>
<name>A0A4Q9PKD9_9APHY</name>
<feature type="region of interest" description="Disordered" evidence="5">
    <location>
        <begin position="484"/>
        <end position="504"/>
    </location>
</feature>
<dbReference type="Gene3D" id="3.40.309.10">
    <property type="entry name" value="Aldehyde Dehydrogenase, Chain A, domain 2"/>
    <property type="match status" value="1"/>
</dbReference>
<dbReference type="EMBL" id="ML145186">
    <property type="protein sequence ID" value="TBU54556.1"/>
    <property type="molecule type" value="Genomic_DNA"/>
</dbReference>
<evidence type="ECO:0000313" key="9">
    <source>
        <dbReference type="Proteomes" id="UP000292082"/>
    </source>
</evidence>